<dbReference type="PANTHER" id="PTHR42852:SF13">
    <property type="entry name" value="PROTEIN DIPZ"/>
    <property type="match status" value="1"/>
</dbReference>
<dbReference type="SUPFAM" id="SSF52833">
    <property type="entry name" value="Thioredoxin-like"/>
    <property type="match status" value="1"/>
</dbReference>
<comment type="caution">
    <text evidence="4">The sequence shown here is derived from an EMBL/GenBank/DDBJ whole genome shotgun (WGS) entry which is preliminary data.</text>
</comment>
<keyword evidence="1" id="KW-1015">Disulfide bond</keyword>
<feature type="domain" description="Thioredoxin" evidence="3">
    <location>
        <begin position="44"/>
        <end position="183"/>
    </location>
</feature>
<dbReference type="EMBL" id="JAEQNB010000001">
    <property type="protein sequence ID" value="MBL0385572.1"/>
    <property type="molecule type" value="Genomic_DNA"/>
</dbReference>
<dbReference type="PANTHER" id="PTHR42852">
    <property type="entry name" value="THIOL:DISULFIDE INTERCHANGE PROTEIN DSBE"/>
    <property type="match status" value="1"/>
</dbReference>
<evidence type="ECO:0000256" key="1">
    <source>
        <dbReference type="ARBA" id="ARBA00023157"/>
    </source>
</evidence>
<dbReference type="RefSeq" id="WP_201630931.1">
    <property type="nucleotide sequence ID" value="NZ_JAEQNB010000001.1"/>
</dbReference>
<dbReference type="PROSITE" id="PS51352">
    <property type="entry name" value="THIOREDOXIN_2"/>
    <property type="match status" value="1"/>
</dbReference>
<dbReference type="InterPro" id="IPR050553">
    <property type="entry name" value="Thioredoxin_ResA/DsbE_sf"/>
</dbReference>
<dbReference type="Pfam" id="PF00578">
    <property type="entry name" value="AhpC-TSA"/>
    <property type="match status" value="1"/>
</dbReference>
<keyword evidence="5" id="KW-1185">Reference proteome</keyword>
<protein>
    <submittedName>
        <fullName evidence="4">TlpA family protein disulfide reductase</fullName>
    </submittedName>
</protein>
<gene>
    <name evidence="4" type="ORF">JJB07_02820</name>
</gene>
<dbReference type="InterPro" id="IPR017937">
    <property type="entry name" value="Thioredoxin_CS"/>
</dbReference>
<dbReference type="CDD" id="cd02966">
    <property type="entry name" value="TlpA_like_family"/>
    <property type="match status" value="1"/>
</dbReference>
<accession>A0ABS1J5M2</accession>
<organism evidence="4 5">
    <name type="scientific">Tumebacillus amylolyticus</name>
    <dbReference type="NCBI Taxonomy" id="2801339"/>
    <lineage>
        <taxon>Bacteria</taxon>
        <taxon>Bacillati</taxon>
        <taxon>Bacillota</taxon>
        <taxon>Bacilli</taxon>
        <taxon>Bacillales</taxon>
        <taxon>Alicyclobacillaceae</taxon>
        <taxon>Tumebacillus</taxon>
    </lineage>
</organism>
<evidence type="ECO:0000313" key="5">
    <source>
        <dbReference type="Proteomes" id="UP000602284"/>
    </source>
</evidence>
<keyword evidence="2" id="KW-0732">Signal</keyword>
<evidence type="ECO:0000256" key="2">
    <source>
        <dbReference type="SAM" id="SignalP"/>
    </source>
</evidence>
<proteinExistence type="predicted"/>
<name>A0ABS1J5M2_9BACL</name>
<dbReference type="InterPro" id="IPR000866">
    <property type="entry name" value="AhpC/TSA"/>
</dbReference>
<sequence>MQYRGLLTALLLMAVLAGVKNANGLEQNVASRNGTEPGTVASLPQPGYAAPDFILTDLEGRHVKMSELKGKKLFLNFWASWCPPCNDEMPDVVKLSQKYKGQVEFYGVNLTAQDKLEAARKFVETYKVNFPTLLDRNGDVARRYQAFAIPTTLTVDQNGIVVDRRNGQLSPTAMEGLIRNLVELK</sequence>
<dbReference type="InterPro" id="IPR036249">
    <property type="entry name" value="Thioredoxin-like_sf"/>
</dbReference>
<dbReference type="InterPro" id="IPR013766">
    <property type="entry name" value="Thioredoxin_domain"/>
</dbReference>
<evidence type="ECO:0000313" key="4">
    <source>
        <dbReference type="EMBL" id="MBL0385572.1"/>
    </source>
</evidence>
<evidence type="ECO:0000259" key="3">
    <source>
        <dbReference type="PROSITE" id="PS51352"/>
    </source>
</evidence>
<reference evidence="4 5" key="1">
    <citation type="submission" date="2021-01" db="EMBL/GenBank/DDBJ databases">
        <title>Tumebacillus sp. strain ITR2 16S ribosomal RNA gene Genome sequencing and assembly.</title>
        <authorList>
            <person name="Kang M."/>
        </authorList>
    </citation>
    <scope>NUCLEOTIDE SEQUENCE [LARGE SCALE GENOMIC DNA]</scope>
    <source>
        <strain evidence="4 5">ITR2</strain>
    </source>
</reference>
<feature type="chain" id="PRO_5045089388" evidence="2">
    <location>
        <begin position="23"/>
        <end position="185"/>
    </location>
</feature>
<dbReference type="PROSITE" id="PS00194">
    <property type="entry name" value="THIOREDOXIN_1"/>
    <property type="match status" value="1"/>
</dbReference>
<feature type="signal peptide" evidence="2">
    <location>
        <begin position="1"/>
        <end position="22"/>
    </location>
</feature>
<dbReference type="Proteomes" id="UP000602284">
    <property type="component" value="Unassembled WGS sequence"/>
</dbReference>
<dbReference type="Gene3D" id="3.40.30.10">
    <property type="entry name" value="Glutaredoxin"/>
    <property type="match status" value="1"/>
</dbReference>